<evidence type="ECO:0000256" key="1">
    <source>
        <dbReference type="ARBA" id="ARBA00022729"/>
    </source>
</evidence>
<dbReference type="AlphaFoldDB" id="A0A1H5YRB7"/>
<dbReference type="RefSeq" id="WP_103925760.1">
    <property type="nucleotide sequence ID" value="NZ_FNVR01000021.1"/>
</dbReference>
<dbReference type="InterPro" id="IPR032812">
    <property type="entry name" value="SbsA_Ig"/>
</dbReference>
<proteinExistence type="predicted"/>
<dbReference type="STRING" id="1120964.GCA_001313265_03586"/>
<dbReference type="EMBL" id="FNVR01000021">
    <property type="protein sequence ID" value="SEG26548.1"/>
    <property type="molecule type" value="Genomic_DNA"/>
</dbReference>
<dbReference type="OrthoDB" id="9809989at2"/>
<sequence length="535" mass="60792">MGGPRDEDPPVLLESSPVTQSLNVKPEEITLTFDEYVKLENPSKGIVITPRINNDEVEFSALKNIVTIKLNQELEDSTTYVFNFQKSIVDISEENPAENLKLVFSTGNSIDSLGISGTVGYYFPPSKPDFSNIIVGIYPLGDTTDVFTAPPYYLSQPDTTGNFNITNIKSGNYLAYAWKDLNGTLKAEFKSEEYDFILDTLVIEKNIENVRFNLSKADLTPIRILRTSQFGKNFDIILNRDPTEITLESPELGKEFFYTFSENRLRIYTTKTKEDSIPFQISLQDSVGFTQDSLIWAKFADSDRKPDKLQITANSGKSFLNNLEIELKFNKPIKDINFDSLYITYDTASRIPITPSMLLFEDSTKMDLLKIKISLPDSLKQDIFTIKASDSTFYDVEGQYNESELSANYRKLKRENLADEISGRIIGAKPPFIIQLLNTKGELVAEQFLTNSDSYSFQLLEAGTFKIRVIEDSNGNKRWDPANFFEKRNAERVFYFVNNENKEDLVIRSGWSLSEQNIQAITQTGINKIPVDNKD</sequence>
<evidence type="ECO:0000313" key="3">
    <source>
        <dbReference type="EMBL" id="SEG26548.1"/>
    </source>
</evidence>
<evidence type="ECO:0000259" key="2">
    <source>
        <dbReference type="Pfam" id="PF13205"/>
    </source>
</evidence>
<feature type="domain" description="SbsA Ig-like" evidence="2">
    <location>
        <begin position="6"/>
        <end position="106"/>
    </location>
</feature>
<keyword evidence="1" id="KW-0732">Signal</keyword>
<reference evidence="4" key="1">
    <citation type="submission" date="2016-10" db="EMBL/GenBank/DDBJ databases">
        <authorList>
            <person name="Varghese N."/>
            <person name="Submissions S."/>
        </authorList>
    </citation>
    <scope>NUCLEOTIDE SEQUENCE [LARGE SCALE GENOMIC DNA]</scope>
    <source>
        <strain evidence="4">DSM 17298</strain>
    </source>
</reference>
<dbReference type="Pfam" id="PF13205">
    <property type="entry name" value="Big_5"/>
    <property type="match status" value="1"/>
</dbReference>
<keyword evidence="4" id="KW-1185">Reference proteome</keyword>
<accession>A0A1H5YRB7</accession>
<gene>
    <name evidence="3" type="ORF">SAMN03080598_03131</name>
</gene>
<protein>
    <submittedName>
        <fullName evidence="3">Ig-like domain-containing protein</fullName>
    </submittedName>
</protein>
<name>A0A1H5YRB7_9BACT</name>
<evidence type="ECO:0000313" key="4">
    <source>
        <dbReference type="Proteomes" id="UP000236736"/>
    </source>
</evidence>
<dbReference type="Proteomes" id="UP000236736">
    <property type="component" value="Unassembled WGS sequence"/>
</dbReference>
<organism evidence="3 4">
    <name type="scientific">Algoriphagus boritolerans DSM 17298 = JCM 18970</name>
    <dbReference type="NCBI Taxonomy" id="1120964"/>
    <lineage>
        <taxon>Bacteria</taxon>
        <taxon>Pseudomonadati</taxon>
        <taxon>Bacteroidota</taxon>
        <taxon>Cytophagia</taxon>
        <taxon>Cytophagales</taxon>
        <taxon>Cyclobacteriaceae</taxon>
        <taxon>Algoriphagus</taxon>
    </lineage>
</organism>